<name>F4G1B2_METCR</name>
<sequence length="180" mass="19217">MIGKNEMDRKSVIYASVFSVASFGVAAAMSLSASLYVLSVFLDPVLTLTIPLIIISIAIQAINQKNGPLLVGLINSILYAVFFLFFLSVTFLVVGIVVEMVSRKIGYRGLSAVVINTTLAGGLAGVLSVLFGFIFLGIPKIQDLSMLLVVFSIIYFLESAIMGIISNSLGKFLINSGVIK</sequence>
<feature type="transmembrane region" description="Helical" evidence="1">
    <location>
        <begin position="45"/>
        <end position="62"/>
    </location>
</feature>
<dbReference type="AlphaFoldDB" id="F4G1B2"/>
<dbReference type="KEGG" id="mcn:Mcup_1897"/>
<dbReference type="HOGENOM" id="CLU_1500221_0_0_2"/>
<keyword evidence="3" id="KW-1185">Reference proteome</keyword>
<evidence type="ECO:0000313" key="3">
    <source>
        <dbReference type="Proteomes" id="UP000007812"/>
    </source>
</evidence>
<protein>
    <submittedName>
        <fullName evidence="2">Uncharacterized protein</fullName>
    </submittedName>
</protein>
<organism evidence="2 3">
    <name type="scientific">Metallosphaera cuprina (strain Ar-4)</name>
    <dbReference type="NCBI Taxonomy" id="1006006"/>
    <lineage>
        <taxon>Archaea</taxon>
        <taxon>Thermoproteota</taxon>
        <taxon>Thermoprotei</taxon>
        <taxon>Sulfolobales</taxon>
        <taxon>Sulfolobaceae</taxon>
        <taxon>Metallosphaera</taxon>
    </lineage>
</organism>
<gene>
    <name evidence="2" type="ordered locus">Mcup_1897</name>
</gene>
<dbReference type="eggNOG" id="arCOG05944">
    <property type="taxonomic scope" value="Archaea"/>
</dbReference>
<feature type="transmembrane region" description="Helical" evidence="1">
    <location>
        <begin position="12"/>
        <end position="38"/>
    </location>
</feature>
<accession>F4G1B2</accession>
<dbReference type="RefSeq" id="WP_013738497.1">
    <property type="nucleotide sequence ID" value="NC_015435.1"/>
</dbReference>
<feature type="transmembrane region" description="Helical" evidence="1">
    <location>
        <begin position="110"/>
        <end position="138"/>
    </location>
</feature>
<feature type="transmembrane region" description="Helical" evidence="1">
    <location>
        <begin position="77"/>
        <end position="98"/>
    </location>
</feature>
<keyword evidence="1" id="KW-1133">Transmembrane helix</keyword>
<feature type="transmembrane region" description="Helical" evidence="1">
    <location>
        <begin position="144"/>
        <end position="165"/>
    </location>
</feature>
<dbReference type="Proteomes" id="UP000007812">
    <property type="component" value="Chromosome"/>
</dbReference>
<proteinExistence type="predicted"/>
<evidence type="ECO:0000256" key="1">
    <source>
        <dbReference type="SAM" id="Phobius"/>
    </source>
</evidence>
<dbReference type="GeneID" id="10494085"/>
<reference evidence="2 3" key="1">
    <citation type="journal article" date="2011" name="J. Bacteriol.">
        <title>Complete genome sequence of Metallosphaera cuprina, a metal sulfide-oxidizing archaeon from a hot spring.</title>
        <authorList>
            <person name="Liu L.J."/>
            <person name="You X.Y."/>
            <person name="Zheng H."/>
            <person name="Wang S."/>
            <person name="Jiang C.Y."/>
            <person name="Liu S.J."/>
        </authorList>
    </citation>
    <scope>NUCLEOTIDE SEQUENCE [LARGE SCALE GENOMIC DNA]</scope>
    <source>
        <strain evidence="2 3">Ar-4</strain>
    </source>
</reference>
<dbReference type="PATRIC" id="fig|1006006.8.peg.1901"/>
<evidence type="ECO:0000313" key="2">
    <source>
        <dbReference type="EMBL" id="AEB95999.1"/>
    </source>
</evidence>
<dbReference type="STRING" id="1006006.Mcup_1897"/>
<dbReference type="EMBL" id="CP002656">
    <property type="protein sequence ID" value="AEB95999.1"/>
    <property type="molecule type" value="Genomic_DNA"/>
</dbReference>
<keyword evidence="1" id="KW-0472">Membrane</keyword>
<keyword evidence="1" id="KW-0812">Transmembrane</keyword>